<accession>A0ABY7DEA5</accession>
<dbReference type="Proteomes" id="UP001164746">
    <property type="component" value="Chromosome 2"/>
</dbReference>
<sequence length="145" mass="16291">MLADQSQTYRFVHVLKEGVEISQDIVHDMEENTVTVVVGDVSMYKGHVATVNYHDFNTGYVVFKDIRRQLCLLSKAPIPFSTPEIYAQGRTDMTLALHSKIDPTLVSHEDVITIADREEMKDSDGCHHNCGFCFVSGRASELQSL</sequence>
<protein>
    <submittedName>
        <fullName evidence="1">Uncharacterized protein</fullName>
    </submittedName>
</protein>
<evidence type="ECO:0000313" key="1">
    <source>
        <dbReference type="EMBL" id="WAQ95982.1"/>
    </source>
</evidence>
<dbReference type="EMBL" id="CP111013">
    <property type="protein sequence ID" value="WAQ95982.1"/>
    <property type="molecule type" value="Genomic_DNA"/>
</dbReference>
<evidence type="ECO:0000313" key="2">
    <source>
        <dbReference type="Proteomes" id="UP001164746"/>
    </source>
</evidence>
<keyword evidence="2" id="KW-1185">Reference proteome</keyword>
<reference evidence="1" key="1">
    <citation type="submission" date="2022-11" db="EMBL/GenBank/DDBJ databases">
        <title>Centuries of genome instability and evolution in soft-shell clam transmissible cancer (bioRxiv).</title>
        <authorList>
            <person name="Hart S.F.M."/>
            <person name="Yonemitsu M.A."/>
            <person name="Giersch R.M."/>
            <person name="Beal B.F."/>
            <person name="Arriagada G."/>
            <person name="Davis B.W."/>
            <person name="Ostrander E.A."/>
            <person name="Goff S.P."/>
            <person name="Metzger M.J."/>
        </authorList>
    </citation>
    <scope>NUCLEOTIDE SEQUENCE</scope>
    <source>
        <strain evidence="1">MELC-2E11</strain>
        <tissue evidence="1">Siphon/mantle</tissue>
    </source>
</reference>
<name>A0ABY7DEA5_MYAAR</name>
<organism evidence="1 2">
    <name type="scientific">Mya arenaria</name>
    <name type="common">Soft-shell clam</name>
    <dbReference type="NCBI Taxonomy" id="6604"/>
    <lineage>
        <taxon>Eukaryota</taxon>
        <taxon>Metazoa</taxon>
        <taxon>Spiralia</taxon>
        <taxon>Lophotrochozoa</taxon>
        <taxon>Mollusca</taxon>
        <taxon>Bivalvia</taxon>
        <taxon>Autobranchia</taxon>
        <taxon>Heteroconchia</taxon>
        <taxon>Euheterodonta</taxon>
        <taxon>Imparidentia</taxon>
        <taxon>Neoheterodontei</taxon>
        <taxon>Myida</taxon>
        <taxon>Myoidea</taxon>
        <taxon>Myidae</taxon>
        <taxon>Mya</taxon>
    </lineage>
</organism>
<proteinExistence type="predicted"/>
<gene>
    <name evidence="1" type="ORF">MAR_028672</name>
</gene>